<dbReference type="AlphaFoldDB" id="A0AAD4N9A6"/>
<dbReference type="InterPro" id="IPR014729">
    <property type="entry name" value="Rossmann-like_a/b/a_fold"/>
</dbReference>
<keyword evidence="4" id="KW-0963">Cytoplasm</keyword>
<dbReference type="GO" id="GO:0002161">
    <property type="term" value="F:aminoacyl-tRNA deacylase activity"/>
    <property type="evidence" value="ECO:0007669"/>
    <property type="project" value="InterPro"/>
</dbReference>
<dbReference type="PROSITE" id="PS00178">
    <property type="entry name" value="AA_TRNA_LIGASE_I"/>
    <property type="match status" value="1"/>
</dbReference>
<comment type="caution">
    <text evidence="16">The sequence shown here is derived from an EMBL/GenBank/DDBJ whole genome shotgun (WGS) entry which is preliminary data.</text>
</comment>
<name>A0AAD4N9A6_9BILA</name>
<protein>
    <recommendedName>
        <fullName evidence="12">Isoleucine--tRNA ligase, cytoplasmic</fullName>
        <ecNumber evidence="3">6.1.1.5</ecNumber>
    </recommendedName>
    <alternativeName>
        <fullName evidence="10">Isoleucyl-tRNA synthetase</fullName>
    </alternativeName>
</protein>
<comment type="similarity">
    <text evidence="2 13">Belongs to the class-I aminoacyl-tRNA synthetase family.</text>
</comment>
<evidence type="ECO:0000256" key="6">
    <source>
        <dbReference type="ARBA" id="ARBA00022741"/>
    </source>
</evidence>
<dbReference type="SUPFAM" id="SSF52374">
    <property type="entry name" value="Nucleotidylyl transferase"/>
    <property type="match status" value="1"/>
</dbReference>
<evidence type="ECO:0000259" key="14">
    <source>
        <dbReference type="Pfam" id="PF00133"/>
    </source>
</evidence>
<dbReference type="SUPFAM" id="SSF50677">
    <property type="entry name" value="ValRS/IleRS/LeuRS editing domain"/>
    <property type="match status" value="1"/>
</dbReference>
<keyword evidence="8 13" id="KW-0648">Protein biosynthesis</keyword>
<evidence type="ECO:0000256" key="10">
    <source>
        <dbReference type="ARBA" id="ARBA00032665"/>
    </source>
</evidence>
<dbReference type="Gene3D" id="1.10.730.10">
    <property type="entry name" value="Isoleucyl-tRNA Synthetase, Domain 1"/>
    <property type="match status" value="1"/>
</dbReference>
<dbReference type="PRINTS" id="PR00984">
    <property type="entry name" value="TRNASYNTHILE"/>
</dbReference>
<dbReference type="GO" id="GO:0005737">
    <property type="term" value="C:cytoplasm"/>
    <property type="evidence" value="ECO:0007669"/>
    <property type="project" value="UniProtKB-SubCell"/>
</dbReference>
<comment type="subcellular location">
    <subcellularLocation>
        <location evidence="1">Cytoplasm</location>
    </subcellularLocation>
</comment>
<reference evidence="16" key="1">
    <citation type="submission" date="2022-01" db="EMBL/GenBank/DDBJ databases">
        <title>Genome Sequence Resource for Two Populations of Ditylenchus destructor, the Migratory Endoparasitic Phytonematode.</title>
        <authorList>
            <person name="Zhang H."/>
            <person name="Lin R."/>
            <person name="Xie B."/>
        </authorList>
    </citation>
    <scope>NUCLEOTIDE SEQUENCE</scope>
    <source>
        <strain evidence="16">BazhouSP</strain>
    </source>
</reference>
<dbReference type="InterPro" id="IPR033709">
    <property type="entry name" value="Anticodon_Ile_ABEc"/>
</dbReference>
<dbReference type="EMBL" id="JAKKPZ010000011">
    <property type="protein sequence ID" value="KAI1715693.1"/>
    <property type="molecule type" value="Genomic_DNA"/>
</dbReference>
<dbReference type="InterPro" id="IPR009080">
    <property type="entry name" value="tRNAsynth_Ia_anticodon-bd"/>
</dbReference>
<evidence type="ECO:0000256" key="12">
    <source>
        <dbReference type="ARBA" id="ARBA00069879"/>
    </source>
</evidence>
<dbReference type="InterPro" id="IPR002300">
    <property type="entry name" value="aa-tRNA-synth_Ia"/>
</dbReference>
<keyword evidence="6 13" id="KW-0547">Nucleotide-binding</keyword>
<evidence type="ECO:0000256" key="7">
    <source>
        <dbReference type="ARBA" id="ARBA00022840"/>
    </source>
</evidence>
<dbReference type="InterPro" id="IPR002301">
    <property type="entry name" value="Ile-tRNA-ligase"/>
</dbReference>
<dbReference type="GO" id="GO:0004822">
    <property type="term" value="F:isoleucine-tRNA ligase activity"/>
    <property type="evidence" value="ECO:0007669"/>
    <property type="project" value="UniProtKB-EC"/>
</dbReference>
<feature type="domain" description="Aminoacyl-tRNA synthetase class Ia" evidence="14">
    <location>
        <begin position="20"/>
        <end position="642"/>
    </location>
</feature>
<dbReference type="InterPro" id="IPR001412">
    <property type="entry name" value="aa-tRNA-synth_I_CS"/>
</dbReference>
<gene>
    <name evidence="16" type="ORF">DdX_08017</name>
</gene>
<evidence type="ECO:0000256" key="2">
    <source>
        <dbReference type="ARBA" id="ARBA00005594"/>
    </source>
</evidence>
<dbReference type="GO" id="GO:0005524">
    <property type="term" value="F:ATP binding"/>
    <property type="evidence" value="ECO:0007669"/>
    <property type="project" value="UniProtKB-KW"/>
</dbReference>
<dbReference type="GO" id="GO:0000049">
    <property type="term" value="F:tRNA binding"/>
    <property type="evidence" value="ECO:0007669"/>
    <property type="project" value="InterPro"/>
</dbReference>
<feature type="domain" description="Methionyl/Valyl/Leucyl/Isoleucyl-tRNA synthetase anticodon-binding" evidence="15">
    <location>
        <begin position="694"/>
        <end position="846"/>
    </location>
</feature>
<dbReference type="Pfam" id="PF08264">
    <property type="entry name" value="Anticodon_1"/>
    <property type="match status" value="1"/>
</dbReference>
<evidence type="ECO:0000256" key="8">
    <source>
        <dbReference type="ARBA" id="ARBA00022917"/>
    </source>
</evidence>
<dbReference type="FunFam" id="3.40.50.620:FF:000050">
    <property type="entry name" value="Isoleucyl-tRNA synthetase,cytoplasmic"/>
    <property type="match status" value="1"/>
</dbReference>
<evidence type="ECO:0000256" key="3">
    <source>
        <dbReference type="ARBA" id="ARBA00013165"/>
    </source>
</evidence>
<dbReference type="FunFam" id="3.40.50.620:FF:000023">
    <property type="entry name" value="Isoleucyl-tRNA synthetase,cytoplasmic"/>
    <property type="match status" value="1"/>
</dbReference>
<dbReference type="PANTHER" id="PTHR42780:SF1">
    <property type="entry name" value="ISOLEUCINE--TRNA LIGASE, CYTOPLASMIC"/>
    <property type="match status" value="1"/>
</dbReference>
<evidence type="ECO:0000256" key="4">
    <source>
        <dbReference type="ARBA" id="ARBA00022490"/>
    </source>
</evidence>
<dbReference type="EC" id="6.1.1.5" evidence="3"/>
<dbReference type="InterPro" id="IPR009008">
    <property type="entry name" value="Val/Leu/Ile-tRNA-synth_edit"/>
</dbReference>
<dbReference type="SUPFAM" id="SSF47323">
    <property type="entry name" value="Anticodon-binding domain of a subclass of class I aminoacyl-tRNA synthetases"/>
    <property type="match status" value="1"/>
</dbReference>
<evidence type="ECO:0000256" key="1">
    <source>
        <dbReference type="ARBA" id="ARBA00004496"/>
    </source>
</evidence>
<evidence type="ECO:0000256" key="9">
    <source>
        <dbReference type="ARBA" id="ARBA00023146"/>
    </source>
</evidence>
<dbReference type="CDD" id="cd00818">
    <property type="entry name" value="IleRS_core"/>
    <property type="match status" value="1"/>
</dbReference>
<dbReference type="PANTHER" id="PTHR42780">
    <property type="entry name" value="SOLEUCYL-TRNA SYNTHETASE"/>
    <property type="match status" value="1"/>
</dbReference>
<evidence type="ECO:0000256" key="13">
    <source>
        <dbReference type="RuleBase" id="RU363035"/>
    </source>
</evidence>
<evidence type="ECO:0000256" key="11">
    <source>
        <dbReference type="ARBA" id="ARBA00048359"/>
    </source>
</evidence>
<comment type="catalytic activity">
    <reaction evidence="11">
        <text>tRNA(Ile) + L-isoleucine + ATP = L-isoleucyl-tRNA(Ile) + AMP + diphosphate</text>
        <dbReference type="Rhea" id="RHEA:11060"/>
        <dbReference type="Rhea" id="RHEA-COMP:9666"/>
        <dbReference type="Rhea" id="RHEA-COMP:9695"/>
        <dbReference type="ChEBI" id="CHEBI:30616"/>
        <dbReference type="ChEBI" id="CHEBI:33019"/>
        <dbReference type="ChEBI" id="CHEBI:58045"/>
        <dbReference type="ChEBI" id="CHEBI:78442"/>
        <dbReference type="ChEBI" id="CHEBI:78528"/>
        <dbReference type="ChEBI" id="CHEBI:456215"/>
        <dbReference type="EC" id="6.1.1.5"/>
    </reaction>
</comment>
<dbReference type="Pfam" id="PF00133">
    <property type="entry name" value="tRNA-synt_1"/>
    <property type="match status" value="1"/>
</dbReference>
<dbReference type="HAMAP" id="MF_02003">
    <property type="entry name" value="Ile_tRNA_synth_type2"/>
    <property type="match status" value="1"/>
</dbReference>
<dbReference type="CDD" id="cd07961">
    <property type="entry name" value="Anticodon_Ia_Ile_ABEc"/>
    <property type="match status" value="1"/>
</dbReference>
<evidence type="ECO:0000313" key="17">
    <source>
        <dbReference type="Proteomes" id="UP001201812"/>
    </source>
</evidence>
<proteinExistence type="inferred from homology"/>
<dbReference type="InterPro" id="IPR013155">
    <property type="entry name" value="M/V/L/I-tRNA-synth_anticd-bd"/>
</dbReference>
<dbReference type="Pfam" id="PF19302">
    <property type="entry name" value="DUF5915"/>
    <property type="match status" value="1"/>
</dbReference>
<dbReference type="InterPro" id="IPR023586">
    <property type="entry name" value="Ile-tRNA-ligase_type2"/>
</dbReference>
<dbReference type="GO" id="GO:0006428">
    <property type="term" value="P:isoleucyl-tRNA aminoacylation"/>
    <property type="evidence" value="ECO:0007669"/>
    <property type="project" value="InterPro"/>
</dbReference>
<keyword evidence="5 13" id="KW-0436">Ligase</keyword>
<dbReference type="Gene3D" id="3.40.50.620">
    <property type="entry name" value="HUPs"/>
    <property type="match status" value="2"/>
</dbReference>
<evidence type="ECO:0000313" key="16">
    <source>
        <dbReference type="EMBL" id="KAI1715693.1"/>
    </source>
</evidence>
<keyword evidence="9 13" id="KW-0030">Aminoacyl-tRNA synthetase</keyword>
<organism evidence="16 17">
    <name type="scientific">Ditylenchus destructor</name>
    <dbReference type="NCBI Taxonomy" id="166010"/>
    <lineage>
        <taxon>Eukaryota</taxon>
        <taxon>Metazoa</taxon>
        <taxon>Ecdysozoa</taxon>
        <taxon>Nematoda</taxon>
        <taxon>Chromadorea</taxon>
        <taxon>Rhabditida</taxon>
        <taxon>Tylenchina</taxon>
        <taxon>Tylenchomorpha</taxon>
        <taxon>Sphaerularioidea</taxon>
        <taxon>Anguinidae</taxon>
        <taxon>Anguininae</taxon>
        <taxon>Ditylenchus</taxon>
    </lineage>
</organism>
<keyword evidence="17" id="KW-1185">Reference proteome</keyword>
<dbReference type="NCBIfam" id="TIGR00392">
    <property type="entry name" value="ileS"/>
    <property type="match status" value="1"/>
</dbReference>
<keyword evidence="7 13" id="KW-0067">ATP-binding</keyword>
<sequence length="1179" mass="135930">MSKIRNVPEHINFSAEEEKIQKRWQENNTFQKSLELSKDRPLYTFYDGPPFATGLPHYGHILTGTIKDIVTRWAHQNGRHVVRRFGWDTHGLPVEYEVDTMEKITSPQQVHEMGIGEYNKKCRSIVMRYAEQWQTVVERMGRWIDFDNDYKTLYPWFMESVWWVFSELFKKGLVYRGVKVMPFSTGCSTPLSNFEAGQDYKDTFDPAVHVAFPLVENPNRYLIVWTTTPWTLPSNLAICVHPDLEYAVVKEVQSGREFILLEQRLQDLFKSASEYELVEKLNGKDLKGKQYKPVFAYFAHLAEGGKAFRVLNGTFVTTDQGTGVVHQAPYFGEIDFQTCLDNGVISRDSPMICPVNEKGLFTAPVTDFIGMYVKDADKLIKKYLKDSGNLIKESQIRHSYPFCWRSHTPLLYKAVPSWFIKVESLVDRLLANNAETYWVPENVKEKRFGNWLRDARDWAVSRNRFWGTPINLWVSDDFEEIVCPSSIAELEELTGHKITDIHRENIDHLTIPSKRNKDKVLHRVSEVFDCWFESGSMPYAQQHYPFENAETFEKSFPADFVCEGVDQTRGWFYTLMVLGTALFDRPPFKNLVCSGLILASDGNKMSKSKKNFPDPLEVIHKYGADAVRIYLIDSPVVKGENLKFREEGVQEVLKDVFLPWFHAYRFFVQSAKMYEDHSSKAFAFRDKGFSNVMDKWVLSFTNSLIEDVHREMNAYRLYNVISPLTKYFNVLTNCYVRLNRKRLKGESALDDEDRLLGISTLGHVLLLITTLMSPFTPFFSEYLWDNLKDLVGRTEESVHFTMLPKPESEFIDKVVERRVSAMRVVLDTVRALRERKAISVKYPLKEMVVVHRDQQFLDDLKSLESYILPELNVQSMTLSQDKHKYGVKLKAEPNFKNLSRFRAEQKNVVNYLKSQVTEVELEKFLSEKKLTVLGRELGEDDLKVSFYSDTAQQMTDEKWETANGENSCVVMLNTTKDDELHSQGLAREIVNRIQKLRKTAHLQPSDSAVAYCVLEKGTDLDKAAKDHQAYIEQSGGTRVIYEPPTDGLNVLAFNTSKVKDLEIQLHLHAVLILSDIIGGIYRTPAASAADHPRLRRGPRPKSRISGSHIFLWPSNSGLKPVPIVFSRREEAIGVLHAQIRATTEKFPSIKNVCKHGFVNVSLWNEKYAQESVAFHIWGK</sequence>
<accession>A0AAD4N9A6</accession>
<evidence type="ECO:0000259" key="15">
    <source>
        <dbReference type="Pfam" id="PF08264"/>
    </source>
</evidence>
<evidence type="ECO:0000256" key="5">
    <source>
        <dbReference type="ARBA" id="ARBA00022598"/>
    </source>
</evidence>
<dbReference type="Proteomes" id="UP001201812">
    <property type="component" value="Unassembled WGS sequence"/>
</dbReference>